<dbReference type="Proteomes" id="UP000604046">
    <property type="component" value="Unassembled WGS sequence"/>
</dbReference>
<evidence type="ECO:0000256" key="1">
    <source>
        <dbReference type="ARBA" id="ARBA00006499"/>
    </source>
</evidence>
<keyword evidence="4" id="KW-0378">Hydrolase</keyword>
<keyword evidence="3 6" id="KW-0863">Zinc-finger</keyword>
<evidence type="ECO:0000256" key="4">
    <source>
        <dbReference type="ARBA" id="ARBA00022801"/>
    </source>
</evidence>
<gene>
    <name evidence="8" type="ORF">SNAT2548_LOCUS1999</name>
</gene>
<feature type="domain" description="RanBP2-type" evidence="7">
    <location>
        <begin position="62"/>
        <end position="91"/>
    </location>
</feature>
<dbReference type="Pfam" id="PF02230">
    <property type="entry name" value="Abhydrolase_2"/>
    <property type="match status" value="1"/>
</dbReference>
<dbReference type="InterPro" id="IPR036443">
    <property type="entry name" value="Znf_RanBP2_sf"/>
</dbReference>
<keyword evidence="9" id="KW-1185">Reference proteome</keyword>
<dbReference type="Gene3D" id="4.10.1060.10">
    <property type="entry name" value="Zinc finger, RanBP2-type"/>
    <property type="match status" value="1"/>
</dbReference>
<name>A0A812HUQ0_9DINO</name>
<dbReference type="EMBL" id="CAJNDS010000113">
    <property type="protein sequence ID" value="CAE6961621.1"/>
    <property type="molecule type" value="Genomic_DNA"/>
</dbReference>
<dbReference type="InterPro" id="IPR050565">
    <property type="entry name" value="LYPA1-2/EST-like"/>
</dbReference>
<dbReference type="InterPro" id="IPR001876">
    <property type="entry name" value="Znf_RanBP2"/>
</dbReference>
<comment type="similarity">
    <text evidence="1">Belongs to the AB hydrolase superfamily. AB hydrolase 2 family.</text>
</comment>
<dbReference type="PANTHER" id="PTHR10655:SF17">
    <property type="entry name" value="LYSOPHOSPHOLIPASE-LIKE PROTEIN 1"/>
    <property type="match status" value="1"/>
</dbReference>
<dbReference type="PROSITE" id="PS01358">
    <property type="entry name" value="ZF_RANBP2_1"/>
    <property type="match status" value="1"/>
</dbReference>
<dbReference type="AlphaFoldDB" id="A0A812HUQ0"/>
<evidence type="ECO:0000256" key="2">
    <source>
        <dbReference type="ARBA" id="ARBA00022723"/>
    </source>
</evidence>
<dbReference type="SUPFAM" id="SSF53474">
    <property type="entry name" value="alpha/beta-Hydrolases"/>
    <property type="match status" value="1"/>
</dbReference>
<dbReference type="PROSITE" id="PS50199">
    <property type="entry name" value="ZF_RANBP2_2"/>
    <property type="match status" value="1"/>
</dbReference>
<evidence type="ECO:0000256" key="3">
    <source>
        <dbReference type="ARBA" id="ARBA00022771"/>
    </source>
</evidence>
<proteinExistence type="inferred from homology"/>
<dbReference type="SMART" id="SM00547">
    <property type="entry name" value="ZnF_RBZ"/>
    <property type="match status" value="2"/>
</dbReference>
<comment type="caution">
    <text evidence="8">The sequence shown here is derived from an EMBL/GenBank/DDBJ whole genome shotgun (WGS) entry which is preliminary data.</text>
</comment>
<organism evidence="8 9">
    <name type="scientific">Symbiodinium natans</name>
    <dbReference type="NCBI Taxonomy" id="878477"/>
    <lineage>
        <taxon>Eukaryota</taxon>
        <taxon>Sar</taxon>
        <taxon>Alveolata</taxon>
        <taxon>Dinophyceae</taxon>
        <taxon>Suessiales</taxon>
        <taxon>Symbiodiniaceae</taxon>
        <taxon>Symbiodinium</taxon>
    </lineage>
</organism>
<reference evidence="8" key="1">
    <citation type="submission" date="2021-02" db="EMBL/GenBank/DDBJ databases">
        <authorList>
            <person name="Dougan E. K."/>
            <person name="Rhodes N."/>
            <person name="Thang M."/>
            <person name="Chan C."/>
        </authorList>
    </citation>
    <scope>NUCLEOTIDE SEQUENCE</scope>
</reference>
<evidence type="ECO:0000313" key="9">
    <source>
        <dbReference type="Proteomes" id="UP000604046"/>
    </source>
</evidence>
<dbReference type="GO" id="GO:0008270">
    <property type="term" value="F:zinc ion binding"/>
    <property type="evidence" value="ECO:0007669"/>
    <property type="project" value="UniProtKB-KW"/>
</dbReference>
<evidence type="ECO:0000256" key="6">
    <source>
        <dbReference type="PROSITE-ProRule" id="PRU00322"/>
    </source>
</evidence>
<sequence length="330" mass="35489">MEPMPKRRKGSASGLRTSTAKRLRAGCSLPRVASGSPGEVVCHRCTLQNPTPAQCCAACGASLADWTCPVCTLINAPAVDCCAACDTPRKGVRAQLLPQLLLPTMDSNCVVLPPQLDLAPRVSLVFLHGFCNTAEMYSESEAFTLFRCQGLRVILPTAPLQRITAHGGQVQNAWYDYLTDHDGALEDDIDDRSLHATQQRLQAIVDAEAALMGDPGRVLLGGASQGCCAAFDAFARHPTRIGGFVGFVGHPLKSTPLHSSLQRDVPCSFFNAAADDTMQTHWVLPAIRRLHAAGWTKVSIQVADGADHGTSDELENEWMDSFLAGVFKHL</sequence>
<dbReference type="Pfam" id="PF00641">
    <property type="entry name" value="Zn_ribbon_RanBP"/>
    <property type="match status" value="1"/>
</dbReference>
<evidence type="ECO:0000256" key="5">
    <source>
        <dbReference type="ARBA" id="ARBA00022833"/>
    </source>
</evidence>
<dbReference type="GO" id="GO:0005737">
    <property type="term" value="C:cytoplasm"/>
    <property type="evidence" value="ECO:0007669"/>
    <property type="project" value="TreeGrafter"/>
</dbReference>
<protein>
    <recommendedName>
        <fullName evidence="7">RanBP2-type domain-containing protein</fullName>
    </recommendedName>
</protein>
<accession>A0A812HUQ0</accession>
<dbReference type="GO" id="GO:0052689">
    <property type="term" value="F:carboxylic ester hydrolase activity"/>
    <property type="evidence" value="ECO:0007669"/>
    <property type="project" value="TreeGrafter"/>
</dbReference>
<evidence type="ECO:0000313" key="8">
    <source>
        <dbReference type="EMBL" id="CAE6961621.1"/>
    </source>
</evidence>
<keyword evidence="5" id="KW-0862">Zinc</keyword>
<dbReference type="OrthoDB" id="2418081at2759"/>
<dbReference type="InterPro" id="IPR003140">
    <property type="entry name" value="PLipase/COase/thioEstase"/>
</dbReference>
<dbReference type="SUPFAM" id="SSF90209">
    <property type="entry name" value="Ran binding protein zinc finger-like"/>
    <property type="match status" value="1"/>
</dbReference>
<dbReference type="GO" id="GO:0008474">
    <property type="term" value="F:palmitoyl-(protein) hydrolase activity"/>
    <property type="evidence" value="ECO:0007669"/>
    <property type="project" value="TreeGrafter"/>
</dbReference>
<dbReference type="InterPro" id="IPR029058">
    <property type="entry name" value="AB_hydrolase_fold"/>
</dbReference>
<dbReference type="Gene3D" id="3.40.50.1820">
    <property type="entry name" value="alpha/beta hydrolase"/>
    <property type="match status" value="1"/>
</dbReference>
<keyword evidence="2" id="KW-0479">Metal-binding</keyword>
<dbReference type="PANTHER" id="PTHR10655">
    <property type="entry name" value="LYSOPHOSPHOLIPASE-RELATED"/>
    <property type="match status" value="1"/>
</dbReference>
<evidence type="ECO:0000259" key="7">
    <source>
        <dbReference type="PROSITE" id="PS50199"/>
    </source>
</evidence>